<name>A0AAD5WUD2_9PEZI</name>
<feature type="compositionally biased region" description="Basic and acidic residues" evidence="1">
    <location>
        <begin position="964"/>
        <end position="975"/>
    </location>
</feature>
<dbReference type="GO" id="GO:0005829">
    <property type="term" value="C:cytosol"/>
    <property type="evidence" value="ECO:0007669"/>
    <property type="project" value="TreeGrafter"/>
</dbReference>
<proteinExistence type="predicted"/>
<keyword evidence="3" id="KW-1185">Reference proteome</keyword>
<gene>
    <name evidence="2" type="ORF">MKZ38_010652</name>
</gene>
<dbReference type="AlphaFoldDB" id="A0AAD5WUD2"/>
<feature type="region of interest" description="Disordered" evidence="1">
    <location>
        <begin position="84"/>
        <end position="110"/>
    </location>
</feature>
<evidence type="ECO:0000256" key="1">
    <source>
        <dbReference type="SAM" id="MobiDB-lite"/>
    </source>
</evidence>
<organism evidence="2 3">
    <name type="scientific">Zalerion maritima</name>
    <dbReference type="NCBI Taxonomy" id="339359"/>
    <lineage>
        <taxon>Eukaryota</taxon>
        <taxon>Fungi</taxon>
        <taxon>Dikarya</taxon>
        <taxon>Ascomycota</taxon>
        <taxon>Pezizomycotina</taxon>
        <taxon>Sordariomycetes</taxon>
        <taxon>Lulworthiomycetidae</taxon>
        <taxon>Lulworthiales</taxon>
        <taxon>Lulworthiaceae</taxon>
        <taxon>Zalerion</taxon>
    </lineage>
</organism>
<protein>
    <recommendedName>
        <fullName evidence="4">Ubiquitin interaction domain-containing protein</fullName>
    </recommendedName>
</protein>
<evidence type="ECO:0008006" key="4">
    <source>
        <dbReference type="Google" id="ProtNLM"/>
    </source>
</evidence>
<evidence type="ECO:0000313" key="2">
    <source>
        <dbReference type="EMBL" id="KAJ2902921.1"/>
    </source>
</evidence>
<dbReference type="EMBL" id="JAKWBI020000096">
    <property type="protein sequence ID" value="KAJ2902921.1"/>
    <property type="molecule type" value="Genomic_DNA"/>
</dbReference>
<evidence type="ECO:0000313" key="3">
    <source>
        <dbReference type="Proteomes" id="UP001201980"/>
    </source>
</evidence>
<feature type="compositionally biased region" description="Low complexity" evidence="1">
    <location>
        <begin position="915"/>
        <end position="928"/>
    </location>
</feature>
<dbReference type="PANTHER" id="PTHR39597:SF1">
    <property type="entry name" value="UBA DOMAIN-CONTAINING PROTEIN RUP1"/>
    <property type="match status" value="1"/>
</dbReference>
<dbReference type="PROSITE" id="PS50330">
    <property type="entry name" value="UIM"/>
    <property type="match status" value="1"/>
</dbReference>
<dbReference type="PANTHER" id="PTHR39597">
    <property type="entry name" value="UBA DOMAIN-CONTAINING PROTEIN RUP1"/>
    <property type="match status" value="1"/>
</dbReference>
<dbReference type="Pfam" id="PF14555">
    <property type="entry name" value="UBA_4"/>
    <property type="match status" value="1"/>
</dbReference>
<dbReference type="InterPro" id="IPR003903">
    <property type="entry name" value="UIM_dom"/>
</dbReference>
<feature type="compositionally biased region" description="Polar residues" evidence="1">
    <location>
        <begin position="807"/>
        <end position="822"/>
    </location>
</feature>
<dbReference type="Proteomes" id="UP001201980">
    <property type="component" value="Unassembled WGS sequence"/>
</dbReference>
<accession>A0AAD5WUD2</accession>
<dbReference type="InterPro" id="IPR055335">
    <property type="entry name" value="Ucp6/RUP1"/>
</dbReference>
<feature type="region of interest" description="Disordered" evidence="1">
    <location>
        <begin position="782"/>
        <end position="833"/>
    </location>
</feature>
<sequence length="989" mass="109015">MADQVLEESIPTFRELCSINDVDEMRDRLRANNNNLEAAIGDFFDGSRKYKNAKNTNNWDESAFGMSRDGTETQTANPSFRIESMDDAIGHGGPSVAPSRPPSPANSRTQVANDGAIEQWQQGQEMWQNPAESNEATGAVHSFPITAADEDANLQRALAASRLEAGMPVQETGVTPAVTVDGVKFGPANRPDSEYHPDQWALVPHATAVASGNAVASSSTAVYEDLPSSRIRKDGAPALLMSAGYQSVPPLGAVLTILHAIPAARNALLRMGDPAPKYFHHNLWWKGGDIEYPEQDEPAEPKQSLSEEVHRVMAFLDSTERSYGCIDALLNLPALYEDPAPLKSFCNTIQEWVKPKNLRTLFSQVTLHYYNRPPSWADSGETLQEVCVVEYNPAGFSGVGFPPIMSLYDILNMVMWHQVILPPREDDDALACIREPGEVLIFNWQGPELVNDIEIPEMIYIDRYLEANLDGAKAIQEGVRAAAERLAAIRNLKDDVYSETLPNGKMVPRVEHYNYMIARCKSKVAGINEDAAWRAADAKWKASRDRQKKGIEPTDEDLYPEKYKPHLTEDEEKRNQYWETELSMFESALERSQNAIKSKYTVLFFEGIHSLVTDRYTGSNISEIKGLYAQIRKQLVSAIGEENATRAIGHFDANFHGVLDIDSWNDPKPVCKRLLRGVAVGEKVVYVCQRSSTDMNMHGEGQDRWWKLEDREQDGGPIKAEIVDEMTVRVAAGKTKDKPILIYASPEALKAPLEPIPEALSFFVRSDNHAFRIEVANEGMAQQTGPTLAPLQPQPLVSGPSKRKYSTDSNASNATNRASCGGNSDIGDPIASPFFSQEDAEADKEISMVHSAQGTPLRALSTAYESPTDGNAAPGWVMDAATVPRRRKTSEPTNIPINAWTQGGNVGAAEHIEFSSNTTPNTNSGNNPQWQIPHSPPPEMQSRDSIPLIGGVGNGETSNNTKSNKKDGPQVRQDVDVDMANMDVHEHVD</sequence>
<reference evidence="2" key="1">
    <citation type="submission" date="2022-07" db="EMBL/GenBank/DDBJ databases">
        <title>Draft genome sequence of Zalerion maritima ATCC 34329, a (micro)plastics degrading marine fungus.</title>
        <authorList>
            <person name="Paco A."/>
            <person name="Goncalves M.F.M."/>
            <person name="Rocha-Santos T.A.P."/>
            <person name="Alves A."/>
        </authorList>
    </citation>
    <scope>NUCLEOTIDE SEQUENCE</scope>
    <source>
        <strain evidence="2">ATCC 34329</strain>
    </source>
</reference>
<dbReference type="GO" id="GO:0005634">
    <property type="term" value="C:nucleus"/>
    <property type="evidence" value="ECO:0007669"/>
    <property type="project" value="TreeGrafter"/>
</dbReference>
<comment type="caution">
    <text evidence="2">The sequence shown here is derived from an EMBL/GenBank/DDBJ whole genome shotgun (WGS) entry which is preliminary data.</text>
</comment>
<dbReference type="GO" id="GO:0016579">
    <property type="term" value="P:protein deubiquitination"/>
    <property type="evidence" value="ECO:0007669"/>
    <property type="project" value="TreeGrafter"/>
</dbReference>
<feature type="region of interest" description="Disordered" evidence="1">
    <location>
        <begin position="915"/>
        <end position="989"/>
    </location>
</feature>